<sequence length="526" mass="57257">MPRSHEVPNTSADPNELDHLRNRIRLYLQVMLIIDLVAHVSDWVTPLLIEGLSPPSYPLPTAALRYGVTPLVAVAWALAKFRRPGRRALIALELGVTIGLSLVYVHIADATLTDEDRGYAAVFAMYGIVLLLSVRAALVPSPVVRTVVVGIVAVGSLYVLGHGTFDGLAPSVLDGVNFIGGAMVLVTGVTSHVIYGLRREIRQARQLGQYTVEEKLGEGGMGAVYRARHAMLRREAAIKLIKPGLESDGASRSRVLERFEREAHVTASLKSPHTVELYDFGVSSQGAFYYVMELLDGIDLESAVRKYGPLAPDRVAFLLRQVCDSLEEAHAVGLVHRDIKPANLFICRHGLHFDFVKVLDFGLVALGTGLQKDDEKLTREGFAGGTPAYIAPEMVATPDSVDGRADIYALGCVAYWMLTGHPPFVRDGSMATILAHVNDPPLPPSQVSEVAVPAALDTLVLACLAKKPDERPTTARALSQRLAEFYDPEKWNEDLAANWWKTHAPSRTPSSHADEHGATVLVTKKL</sequence>
<evidence type="ECO:0000256" key="3">
    <source>
        <dbReference type="ARBA" id="ARBA00022777"/>
    </source>
</evidence>
<dbReference type="PROSITE" id="PS00108">
    <property type="entry name" value="PROTEIN_KINASE_ST"/>
    <property type="match status" value="1"/>
</dbReference>
<feature type="domain" description="Protein kinase" evidence="7">
    <location>
        <begin position="210"/>
        <end position="486"/>
    </location>
</feature>
<dbReference type="InterPro" id="IPR000719">
    <property type="entry name" value="Prot_kinase_dom"/>
</dbReference>
<dbReference type="PANTHER" id="PTHR43289:SF6">
    <property type="entry name" value="SERINE_THREONINE-PROTEIN KINASE NEKL-3"/>
    <property type="match status" value="1"/>
</dbReference>
<keyword evidence="1" id="KW-0808">Transferase</keyword>
<dbReference type="SMART" id="SM00220">
    <property type="entry name" value="S_TKc"/>
    <property type="match status" value="1"/>
</dbReference>
<dbReference type="SUPFAM" id="SSF56112">
    <property type="entry name" value="Protein kinase-like (PK-like)"/>
    <property type="match status" value="1"/>
</dbReference>
<keyword evidence="4 5" id="KW-0067">ATP-binding</keyword>
<evidence type="ECO:0000259" key="7">
    <source>
        <dbReference type="PROSITE" id="PS50011"/>
    </source>
</evidence>
<keyword evidence="6" id="KW-1133">Transmembrane helix</keyword>
<name>A0A956NEQ6_UNCEI</name>
<evidence type="ECO:0000256" key="2">
    <source>
        <dbReference type="ARBA" id="ARBA00022741"/>
    </source>
</evidence>
<dbReference type="GO" id="GO:0004674">
    <property type="term" value="F:protein serine/threonine kinase activity"/>
    <property type="evidence" value="ECO:0007669"/>
    <property type="project" value="UniProtKB-KW"/>
</dbReference>
<evidence type="ECO:0000256" key="6">
    <source>
        <dbReference type="SAM" id="Phobius"/>
    </source>
</evidence>
<dbReference type="PANTHER" id="PTHR43289">
    <property type="entry name" value="MITOGEN-ACTIVATED PROTEIN KINASE KINASE KINASE 20-RELATED"/>
    <property type="match status" value="1"/>
</dbReference>
<dbReference type="AlphaFoldDB" id="A0A956NEQ6"/>
<feature type="transmembrane region" description="Helical" evidence="6">
    <location>
        <begin position="177"/>
        <end position="197"/>
    </location>
</feature>
<dbReference type="Gene3D" id="3.30.200.20">
    <property type="entry name" value="Phosphorylase Kinase, domain 1"/>
    <property type="match status" value="1"/>
</dbReference>
<dbReference type="PROSITE" id="PS50011">
    <property type="entry name" value="PROTEIN_KINASE_DOM"/>
    <property type="match status" value="1"/>
</dbReference>
<dbReference type="EMBL" id="JAGQHS010000099">
    <property type="protein sequence ID" value="MCA9757437.1"/>
    <property type="molecule type" value="Genomic_DNA"/>
</dbReference>
<organism evidence="8 9">
    <name type="scientific">Eiseniibacteriota bacterium</name>
    <dbReference type="NCBI Taxonomy" id="2212470"/>
    <lineage>
        <taxon>Bacteria</taxon>
        <taxon>Candidatus Eiseniibacteriota</taxon>
    </lineage>
</organism>
<evidence type="ECO:0000256" key="4">
    <source>
        <dbReference type="ARBA" id="ARBA00022840"/>
    </source>
</evidence>
<proteinExistence type="predicted"/>
<dbReference type="CDD" id="cd14014">
    <property type="entry name" value="STKc_PknB_like"/>
    <property type="match status" value="1"/>
</dbReference>
<keyword evidence="6" id="KW-0812">Transmembrane</keyword>
<reference evidence="8" key="2">
    <citation type="journal article" date="2021" name="Microbiome">
        <title>Successional dynamics and alternative stable states in a saline activated sludge microbial community over 9 years.</title>
        <authorList>
            <person name="Wang Y."/>
            <person name="Ye J."/>
            <person name="Ju F."/>
            <person name="Liu L."/>
            <person name="Boyd J.A."/>
            <person name="Deng Y."/>
            <person name="Parks D.H."/>
            <person name="Jiang X."/>
            <person name="Yin X."/>
            <person name="Woodcroft B.J."/>
            <person name="Tyson G.W."/>
            <person name="Hugenholtz P."/>
            <person name="Polz M.F."/>
            <person name="Zhang T."/>
        </authorList>
    </citation>
    <scope>NUCLEOTIDE SEQUENCE</scope>
    <source>
        <strain evidence="8">HKST-UBA02</strain>
    </source>
</reference>
<keyword evidence="6" id="KW-0472">Membrane</keyword>
<accession>A0A956NEQ6</accession>
<dbReference type="PROSITE" id="PS00107">
    <property type="entry name" value="PROTEIN_KINASE_ATP"/>
    <property type="match status" value="1"/>
</dbReference>
<feature type="transmembrane region" description="Helical" evidence="6">
    <location>
        <begin position="88"/>
        <end position="107"/>
    </location>
</feature>
<keyword evidence="3 8" id="KW-0418">Kinase</keyword>
<dbReference type="InterPro" id="IPR017441">
    <property type="entry name" value="Protein_kinase_ATP_BS"/>
</dbReference>
<feature type="transmembrane region" description="Helical" evidence="6">
    <location>
        <begin position="146"/>
        <end position="165"/>
    </location>
</feature>
<keyword evidence="2 5" id="KW-0547">Nucleotide-binding</keyword>
<dbReference type="Pfam" id="PF00069">
    <property type="entry name" value="Pkinase"/>
    <property type="match status" value="1"/>
</dbReference>
<evidence type="ECO:0000256" key="5">
    <source>
        <dbReference type="PROSITE-ProRule" id="PRU10141"/>
    </source>
</evidence>
<comment type="caution">
    <text evidence="8">The sequence shown here is derived from an EMBL/GenBank/DDBJ whole genome shotgun (WGS) entry which is preliminary data.</text>
</comment>
<evidence type="ECO:0000256" key="1">
    <source>
        <dbReference type="ARBA" id="ARBA00022679"/>
    </source>
</evidence>
<protein>
    <submittedName>
        <fullName evidence="8">Serine/threonine protein kinase</fullName>
    </submittedName>
</protein>
<dbReference type="GO" id="GO:0005524">
    <property type="term" value="F:ATP binding"/>
    <property type="evidence" value="ECO:0007669"/>
    <property type="project" value="UniProtKB-UniRule"/>
</dbReference>
<evidence type="ECO:0000313" key="8">
    <source>
        <dbReference type="EMBL" id="MCA9757437.1"/>
    </source>
</evidence>
<gene>
    <name evidence="8" type="ORF">KDA27_16655</name>
</gene>
<dbReference type="InterPro" id="IPR008271">
    <property type="entry name" value="Ser/Thr_kinase_AS"/>
</dbReference>
<evidence type="ECO:0000313" key="9">
    <source>
        <dbReference type="Proteomes" id="UP000739538"/>
    </source>
</evidence>
<dbReference type="Proteomes" id="UP000739538">
    <property type="component" value="Unassembled WGS sequence"/>
</dbReference>
<dbReference type="InterPro" id="IPR011009">
    <property type="entry name" value="Kinase-like_dom_sf"/>
</dbReference>
<reference evidence="8" key="1">
    <citation type="submission" date="2020-04" db="EMBL/GenBank/DDBJ databases">
        <authorList>
            <person name="Zhang T."/>
        </authorList>
    </citation>
    <scope>NUCLEOTIDE SEQUENCE</scope>
    <source>
        <strain evidence="8">HKST-UBA02</strain>
    </source>
</reference>
<feature type="binding site" evidence="5">
    <location>
        <position position="239"/>
    </location>
    <ligand>
        <name>ATP</name>
        <dbReference type="ChEBI" id="CHEBI:30616"/>
    </ligand>
</feature>
<dbReference type="Gene3D" id="1.10.510.10">
    <property type="entry name" value="Transferase(Phosphotransferase) domain 1"/>
    <property type="match status" value="1"/>
</dbReference>
<feature type="transmembrane region" description="Helical" evidence="6">
    <location>
        <begin position="119"/>
        <end position="139"/>
    </location>
</feature>
<keyword evidence="8" id="KW-0723">Serine/threonine-protein kinase</keyword>